<dbReference type="InterPro" id="IPR050428">
    <property type="entry name" value="TCS_sensor_his_kinase"/>
</dbReference>
<evidence type="ECO:0000313" key="9">
    <source>
        <dbReference type="EMBL" id="UQZ87465.1"/>
    </source>
</evidence>
<keyword evidence="4 9" id="KW-0808">Transferase</keyword>
<evidence type="ECO:0000256" key="3">
    <source>
        <dbReference type="ARBA" id="ARBA00022553"/>
    </source>
</evidence>
<evidence type="ECO:0000256" key="6">
    <source>
        <dbReference type="ARBA" id="ARBA00023012"/>
    </source>
</evidence>
<feature type="transmembrane region" description="Helical" evidence="7">
    <location>
        <begin position="163"/>
        <end position="183"/>
    </location>
</feature>
<dbReference type="InterPro" id="IPR036097">
    <property type="entry name" value="HisK_dim/P_sf"/>
</dbReference>
<comment type="catalytic activity">
    <reaction evidence="1">
        <text>ATP + protein L-histidine = ADP + protein N-phospho-L-histidine.</text>
        <dbReference type="EC" id="2.7.13.3"/>
    </reaction>
</comment>
<reference evidence="9" key="2">
    <citation type="journal article" date="2021" name="J Anim Sci Technol">
        <title>Complete genome sequence of Paenibacillus konkukensis sp. nov. SK3146 as a potential probiotic strain.</title>
        <authorList>
            <person name="Jung H.I."/>
            <person name="Park S."/>
            <person name="Niu K.M."/>
            <person name="Lee S.W."/>
            <person name="Kothari D."/>
            <person name="Yi K.J."/>
            <person name="Kim S.K."/>
        </authorList>
    </citation>
    <scope>NUCLEOTIDE SEQUENCE</scope>
    <source>
        <strain evidence="9">SK3146</strain>
    </source>
</reference>
<proteinExistence type="predicted"/>
<dbReference type="CDD" id="cd00082">
    <property type="entry name" value="HisKA"/>
    <property type="match status" value="1"/>
</dbReference>
<keyword evidence="5 9" id="KW-0418">Kinase</keyword>
<evidence type="ECO:0000256" key="5">
    <source>
        <dbReference type="ARBA" id="ARBA00022777"/>
    </source>
</evidence>
<evidence type="ECO:0000256" key="1">
    <source>
        <dbReference type="ARBA" id="ARBA00000085"/>
    </source>
</evidence>
<dbReference type="Proteomes" id="UP001057134">
    <property type="component" value="Chromosome"/>
</dbReference>
<feature type="domain" description="Signal transduction histidine kinase dimerisation/phosphoacceptor" evidence="8">
    <location>
        <begin position="246"/>
        <end position="325"/>
    </location>
</feature>
<evidence type="ECO:0000313" key="10">
    <source>
        <dbReference type="Proteomes" id="UP001057134"/>
    </source>
</evidence>
<evidence type="ECO:0000259" key="8">
    <source>
        <dbReference type="SMART" id="SM00388"/>
    </source>
</evidence>
<dbReference type="PANTHER" id="PTHR45436">
    <property type="entry name" value="SENSOR HISTIDINE KINASE YKOH"/>
    <property type="match status" value="1"/>
</dbReference>
<dbReference type="SUPFAM" id="SSF47384">
    <property type="entry name" value="Homodimeric domain of signal transducing histidine kinase"/>
    <property type="match status" value="1"/>
</dbReference>
<feature type="transmembrane region" description="Helical" evidence="7">
    <location>
        <begin position="12"/>
        <end position="34"/>
    </location>
</feature>
<dbReference type="Pfam" id="PF00512">
    <property type="entry name" value="HisKA"/>
    <property type="match status" value="1"/>
</dbReference>
<name>A0ABY4RYH1_9BACL</name>
<evidence type="ECO:0000256" key="2">
    <source>
        <dbReference type="ARBA" id="ARBA00012438"/>
    </source>
</evidence>
<accession>A0ABY4RYH1</accession>
<reference evidence="9" key="1">
    <citation type="submission" date="2018-02" db="EMBL/GenBank/DDBJ databases">
        <authorList>
            <person name="Kim S.-K."/>
            <person name="Jung H.-I."/>
            <person name="Lee S.-W."/>
        </authorList>
    </citation>
    <scope>NUCLEOTIDE SEQUENCE</scope>
    <source>
        <strain evidence="9">SK3146</strain>
    </source>
</reference>
<evidence type="ECO:0000256" key="7">
    <source>
        <dbReference type="SAM" id="Phobius"/>
    </source>
</evidence>
<dbReference type="GO" id="GO:0004673">
    <property type="term" value="F:protein histidine kinase activity"/>
    <property type="evidence" value="ECO:0007669"/>
    <property type="project" value="UniProtKB-EC"/>
</dbReference>
<keyword evidence="3" id="KW-0597">Phosphoprotein</keyword>
<protein>
    <recommendedName>
        <fullName evidence="2">histidine kinase</fullName>
        <ecNumber evidence="2">2.7.13.3</ecNumber>
    </recommendedName>
</protein>
<dbReference type="EC" id="2.7.13.3" evidence="2"/>
<dbReference type="InterPro" id="IPR003661">
    <property type="entry name" value="HisK_dim/P_dom"/>
</dbReference>
<keyword evidence="7" id="KW-0472">Membrane</keyword>
<keyword evidence="7" id="KW-0812">Transmembrane</keyword>
<keyword evidence="7" id="KW-1133">Transmembrane helix</keyword>
<keyword evidence="6" id="KW-0902">Two-component regulatory system</keyword>
<dbReference type="SMART" id="SM00388">
    <property type="entry name" value="HisKA"/>
    <property type="match status" value="1"/>
</dbReference>
<dbReference type="PANTHER" id="PTHR45436:SF5">
    <property type="entry name" value="SENSOR HISTIDINE KINASE TRCS"/>
    <property type="match status" value="1"/>
</dbReference>
<keyword evidence="10" id="KW-1185">Reference proteome</keyword>
<sequence length="343" mass="38198">MTFRFRLTLVYARIVTLSLLLLALGLYGALRWYLYDEMNQTLRKGLESVQHHAEYSAVYSASGWNGVVQLDDAAISPDLYVQWIDVTNGTRVQSANVKTTLLPYSIRSLNQEKEGYFHLDTVDGTSFYIYSKPLWRSGSLVAVLQIARDAELISGLLTIARRVLFALITIITALAFCACWMASGEALKPLRELISAMRTARRNGKANIALRYNGPRDEIRTLYELTAGLMDRLEGAAGKLARAASGQKRLIADASHELRTPLTSIRGNSELLRKMWTSLSGQPERPLEAETWTLSLEALDDITEQTGKMSALVSDMLSLARADADTGAQENRQVIPLKPIRSR</sequence>
<evidence type="ECO:0000256" key="4">
    <source>
        <dbReference type="ARBA" id="ARBA00022679"/>
    </source>
</evidence>
<gene>
    <name evidence="9" type="primary">arlS_5</name>
    <name evidence="9" type="ORF">SK3146_06767</name>
</gene>
<organism evidence="9 10">
    <name type="scientific">Paenibacillus konkukensis</name>
    <dbReference type="NCBI Taxonomy" id="2020716"/>
    <lineage>
        <taxon>Bacteria</taxon>
        <taxon>Bacillati</taxon>
        <taxon>Bacillota</taxon>
        <taxon>Bacilli</taxon>
        <taxon>Bacillales</taxon>
        <taxon>Paenibacillaceae</taxon>
        <taxon>Paenibacillus</taxon>
    </lineage>
</organism>
<dbReference type="Gene3D" id="1.10.287.130">
    <property type="match status" value="1"/>
</dbReference>
<dbReference type="EMBL" id="CP027059">
    <property type="protein sequence ID" value="UQZ87465.1"/>
    <property type="molecule type" value="Genomic_DNA"/>
</dbReference>